<proteinExistence type="predicted"/>
<evidence type="ECO:0000313" key="3">
    <source>
        <dbReference type="EMBL" id="CBH99512.1"/>
    </source>
</evidence>
<dbReference type="InterPro" id="IPR036116">
    <property type="entry name" value="FN3_sf"/>
</dbReference>
<sequence length="379" mass="40091">MAAPALFAAWIALAGISGCGTPGAPLPPSLHLPQPASDLSATRAGNQVTLRWTNPKKTTDHQTIAPIAGQIEALICRASTDLQQPNPTKDSACQPLQTLSVLPGKQTVFSDTLPSALASGAPRPLFYTVELLNQRGRSAGPSAPAEALAGAAPPPIQDFFAQPRADGVALGWQADGSKAPVRLHRRLLTPAPPKHSDSAFGQQPAEPLERDLMVDAPGKRSTSGAKTEALDTDIRFGQHYEYTAQRVVFASIGGKKLELDGAISAPVLVDTTDRFPPAIPRGLAAVFSATTGSANSINSIDLSWEPDTETDLAGYIVYRSEDGHIWQRISPPQPVLVPAYQDTRVLSGHTYYYAVSSIDQSGNESQRSVPTTESVPANP</sequence>
<gene>
    <name evidence="3" type="ORF">CARN3_0443</name>
</gene>
<dbReference type="PROSITE" id="PS50853">
    <property type="entry name" value="FN3"/>
    <property type="match status" value="1"/>
</dbReference>
<evidence type="ECO:0000259" key="2">
    <source>
        <dbReference type="PROSITE" id="PS50853"/>
    </source>
</evidence>
<accession>E6PX53</accession>
<dbReference type="InterPro" id="IPR003961">
    <property type="entry name" value="FN3_dom"/>
</dbReference>
<dbReference type="EMBL" id="CABN01000025">
    <property type="protein sequence ID" value="CBH99512.1"/>
    <property type="molecule type" value="Genomic_DNA"/>
</dbReference>
<evidence type="ECO:0000256" key="1">
    <source>
        <dbReference type="SAM" id="MobiDB-lite"/>
    </source>
</evidence>
<reference evidence="3" key="1">
    <citation type="submission" date="2009-10" db="EMBL/GenBank/DDBJ databases">
        <title>Diversity of trophic interactions inside an arsenic-rich microbial ecosystem.</title>
        <authorList>
            <person name="Bertin P.N."/>
            <person name="Heinrich-Salmeron A."/>
            <person name="Pelletier E."/>
            <person name="Goulhen-Chollet F."/>
            <person name="Arsene-Ploetze F."/>
            <person name="Gallien S."/>
            <person name="Calteau A."/>
            <person name="Vallenet D."/>
            <person name="Casiot C."/>
            <person name="Chane-Woon-Ming B."/>
            <person name="Giloteaux L."/>
            <person name="Barakat M."/>
            <person name="Bonnefoy V."/>
            <person name="Bruneel O."/>
            <person name="Chandler M."/>
            <person name="Cleiss J."/>
            <person name="Duran R."/>
            <person name="Elbaz-Poulichet F."/>
            <person name="Fonknechten N."/>
            <person name="Lauga B."/>
            <person name="Mornico D."/>
            <person name="Ortet P."/>
            <person name="Schaeffer C."/>
            <person name="Siguier P."/>
            <person name="Alexander Thil Smith A."/>
            <person name="Van Dorsselaer A."/>
            <person name="Weissenbach J."/>
            <person name="Medigue C."/>
            <person name="Le Paslier D."/>
        </authorList>
    </citation>
    <scope>NUCLEOTIDE SEQUENCE</scope>
</reference>
<organism evidence="3">
    <name type="scientific">mine drainage metagenome</name>
    <dbReference type="NCBI Taxonomy" id="410659"/>
    <lineage>
        <taxon>unclassified sequences</taxon>
        <taxon>metagenomes</taxon>
        <taxon>ecological metagenomes</taxon>
    </lineage>
</organism>
<comment type="caution">
    <text evidence="3">The sequence shown here is derived from an EMBL/GenBank/DDBJ whole genome shotgun (WGS) entry which is preliminary data.</text>
</comment>
<feature type="region of interest" description="Disordered" evidence="1">
    <location>
        <begin position="189"/>
        <end position="210"/>
    </location>
</feature>
<dbReference type="AlphaFoldDB" id="E6PX53"/>
<dbReference type="CDD" id="cd00063">
    <property type="entry name" value="FN3"/>
    <property type="match status" value="1"/>
</dbReference>
<protein>
    <submittedName>
        <fullName evidence="3">Putative Fibronectin, type III</fullName>
    </submittedName>
</protein>
<feature type="domain" description="Fibronectin type-III" evidence="2">
    <location>
        <begin position="276"/>
        <end position="378"/>
    </location>
</feature>
<dbReference type="Gene3D" id="2.60.40.10">
    <property type="entry name" value="Immunoglobulins"/>
    <property type="match status" value="1"/>
</dbReference>
<name>E6PX53_9ZZZZ</name>
<dbReference type="SUPFAM" id="SSF49265">
    <property type="entry name" value="Fibronectin type III"/>
    <property type="match status" value="1"/>
</dbReference>
<dbReference type="InterPro" id="IPR013783">
    <property type="entry name" value="Ig-like_fold"/>
</dbReference>